<evidence type="ECO:0000313" key="3">
    <source>
        <dbReference type="Proteomes" id="UP000683507"/>
    </source>
</evidence>
<gene>
    <name evidence="2" type="ORF">CRYO30217_00628</name>
</gene>
<protein>
    <submittedName>
        <fullName evidence="2">Uncharacterized protein</fullName>
    </submittedName>
</protein>
<proteinExistence type="predicted"/>
<keyword evidence="1" id="KW-0732">Signal</keyword>
<feature type="chain" id="PRO_5037848047" evidence="1">
    <location>
        <begin position="21"/>
        <end position="321"/>
    </location>
</feature>
<feature type="signal peptide" evidence="1">
    <location>
        <begin position="1"/>
        <end position="20"/>
    </location>
</feature>
<organism evidence="2 3">
    <name type="scientific">Parvicella tangerina</name>
    <dbReference type="NCBI Taxonomy" id="2829795"/>
    <lineage>
        <taxon>Bacteria</taxon>
        <taxon>Pseudomonadati</taxon>
        <taxon>Bacteroidota</taxon>
        <taxon>Flavobacteriia</taxon>
        <taxon>Flavobacteriales</taxon>
        <taxon>Parvicellaceae</taxon>
        <taxon>Parvicella</taxon>
    </lineage>
</organism>
<dbReference type="Proteomes" id="UP000683507">
    <property type="component" value="Chromosome"/>
</dbReference>
<dbReference type="RefSeq" id="WP_258540858.1">
    <property type="nucleotide sequence ID" value="NZ_OU015584.1"/>
</dbReference>
<name>A0A916NFP0_9FLAO</name>
<dbReference type="EMBL" id="OU015584">
    <property type="protein sequence ID" value="CAG5078276.1"/>
    <property type="molecule type" value="Genomic_DNA"/>
</dbReference>
<dbReference type="AlphaFoldDB" id="A0A916NFP0"/>
<accession>A0A916NFP0</accession>
<evidence type="ECO:0000256" key="1">
    <source>
        <dbReference type="SAM" id="SignalP"/>
    </source>
</evidence>
<reference evidence="2" key="1">
    <citation type="submission" date="2021-04" db="EMBL/GenBank/DDBJ databases">
        <authorList>
            <person name="Rodrigo-Torres L."/>
            <person name="Arahal R. D."/>
            <person name="Lucena T."/>
        </authorList>
    </citation>
    <scope>NUCLEOTIDE SEQUENCE</scope>
    <source>
        <strain evidence="2">AS29M-1</strain>
    </source>
</reference>
<sequence length="321" mass="36138">MIKAVLIIAILGLMTLNSLGQGVPAPEENIPFLVTFGNEAPKKYGDDDHCQTFFFSIPKTYTKPFYIRIFDPETGGENDERVKNFNTTTLFSFYGGKGCISEQDAREVDPMGQFKSGNLLYKKEFGSDEKYDNKWTTIGPFNAQQGEYAEQYFGYIFKLICEGTSGDDGNLYRYFLSTSPNENIPVPGGNAFTFEYTFRLHKSHKQISHIYPFVDENVISVKQHNFDGDDDGELKLFSVRSKDVELALSGDNESAESVYNINSREKGTSLDIQIIKSAKDSPNNNLVFYVTNQYGQAMPFYTIPIGGIPKYKGNLIVKPTK</sequence>
<evidence type="ECO:0000313" key="2">
    <source>
        <dbReference type="EMBL" id="CAG5078276.1"/>
    </source>
</evidence>
<keyword evidence="3" id="KW-1185">Reference proteome</keyword>
<dbReference type="KEGG" id="ptan:CRYO30217_00628"/>